<dbReference type="AlphaFoldDB" id="A0AA38U4C9"/>
<protein>
    <submittedName>
        <fullName evidence="1">Uncharacterized protein</fullName>
    </submittedName>
</protein>
<name>A0AA38U4C9_9AGAR</name>
<dbReference type="Proteomes" id="UP001163846">
    <property type="component" value="Unassembled WGS sequence"/>
</dbReference>
<proteinExistence type="predicted"/>
<keyword evidence="2" id="KW-1185">Reference proteome</keyword>
<evidence type="ECO:0000313" key="1">
    <source>
        <dbReference type="EMBL" id="KAJ3832006.1"/>
    </source>
</evidence>
<dbReference type="EMBL" id="MU807120">
    <property type="protein sequence ID" value="KAJ3832006.1"/>
    <property type="molecule type" value="Genomic_DNA"/>
</dbReference>
<gene>
    <name evidence="1" type="ORF">F5878DRAFT_635756</name>
</gene>
<reference evidence="1" key="1">
    <citation type="submission" date="2022-08" db="EMBL/GenBank/DDBJ databases">
        <authorList>
            <consortium name="DOE Joint Genome Institute"/>
            <person name="Min B."/>
            <person name="Riley R."/>
            <person name="Sierra-Patev S."/>
            <person name="Naranjo-Ortiz M."/>
            <person name="Looney B."/>
            <person name="Konkel Z."/>
            <person name="Slot J.C."/>
            <person name="Sakamoto Y."/>
            <person name="Steenwyk J.L."/>
            <person name="Rokas A."/>
            <person name="Carro J."/>
            <person name="Camarero S."/>
            <person name="Ferreira P."/>
            <person name="Molpeceres G."/>
            <person name="Ruiz-Duenas F.J."/>
            <person name="Serrano A."/>
            <person name="Henrissat B."/>
            <person name="Drula E."/>
            <person name="Hughes K.W."/>
            <person name="Mata J.L."/>
            <person name="Ishikawa N.K."/>
            <person name="Vargas-Isla R."/>
            <person name="Ushijima S."/>
            <person name="Smith C.A."/>
            <person name="Ahrendt S."/>
            <person name="Andreopoulos W."/>
            <person name="He G."/>
            <person name="Labutti K."/>
            <person name="Lipzen A."/>
            <person name="Ng V."/>
            <person name="Sandor L."/>
            <person name="Barry K."/>
            <person name="Martinez A.T."/>
            <person name="Xiao Y."/>
            <person name="Gibbons J.G."/>
            <person name="Terashima K."/>
            <person name="Hibbett D.S."/>
            <person name="Grigoriev I.V."/>
        </authorList>
    </citation>
    <scope>NUCLEOTIDE SEQUENCE</scope>
    <source>
        <strain evidence="1">TFB9207</strain>
    </source>
</reference>
<evidence type="ECO:0000313" key="2">
    <source>
        <dbReference type="Proteomes" id="UP001163846"/>
    </source>
</evidence>
<comment type="caution">
    <text evidence="1">The sequence shown here is derived from an EMBL/GenBank/DDBJ whole genome shotgun (WGS) entry which is preliminary data.</text>
</comment>
<accession>A0AA38U4C9</accession>
<sequence length="177" mass="19866">MARSSQTKYNPRAMKKALKRTCLDAGMSRDEAVRISLSCLPTPRVSGTTRRNPGRMDGVQWKADSFICPEHIDGPDSICGLDEALGESGDGSFEEDEDSSINERSHIISLLDIAKPAKPKGIKKEYEVVDKLRQVILLDEELSEQWEDWEEIDKLTRDEREIKKPTLSYAAALQSKG</sequence>
<organism evidence="1 2">
    <name type="scientific">Lentinula raphanica</name>
    <dbReference type="NCBI Taxonomy" id="153919"/>
    <lineage>
        <taxon>Eukaryota</taxon>
        <taxon>Fungi</taxon>
        <taxon>Dikarya</taxon>
        <taxon>Basidiomycota</taxon>
        <taxon>Agaricomycotina</taxon>
        <taxon>Agaricomycetes</taxon>
        <taxon>Agaricomycetidae</taxon>
        <taxon>Agaricales</taxon>
        <taxon>Marasmiineae</taxon>
        <taxon>Omphalotaceae</taxon>
        <taxon>Lentinula</taxon>
    </lineage>
</organism>